<sequence>MHCNIFKTGEIERIQEANLVPISSIAALIALPNVPSYSASKSFVKSLGESLSLKQQDVLITTICPGFIKTPLTDYLHQGIPQMSVQKASKNP</sequence>
<reference evidence="4 5" key="1">
    <citation type="submission" date="2024-02" db="EMBL/GenBank/DDBJ databases">
        <title>Genome and pathogenicity analysis of Helicobacter mastomyrinus isolated from mice.</title>
        <authorList>
            <person name="Zhu L."/>
        </authorList>
    </citation>
    <scope>NUCLEOTIDE SEQUENCE [LARGE SCALE GENOMIC DNA]</scope>
    <source>
        <strain evidence="4 5">Hm-17</strain>
    </source>
</reference>
<protein>
    <submittedName>
        <fullName evidence="4">SDR family NAD(P)-dependent oxidoreductase</fullName>
    </submittedName>
</protein>
<dbReference type="InterPro" id="IPR002347">
    <property type="entry name" value="SDR_fam"/>
</dbReference>
<dbReference type="Pfam" id="PF00106">
    <property type="entry name" value="adh_short"/>
    <property type="match status" value="1"/>
</dbReference>
<dbReference type="EMBL" id="CP145316">
    <property type="protein sequence ID" value="XAM17186.1"/>
    <property type="molecule type" value="Genomic_DNA"/>
</dbReference>
<keyword evidence="3" id="KW-0560">Oxidoreductase</keyword>
<dbReference type="PANTHER" id="PTHR43391">
    <property type="entry name" value="RETINOL DEHYDROGENASE-RELATED"/>
    <property type="match status" value="1"/>
</dbReference>
<gene>
    <name evidence="4" type="ORF">V3I05_05695</name>
</gene>
<dbReference type="PROSITE" id="PS00061">
    <property type="entry name" value="ADH_SHORT"/>
    <property type="match status" value="1"/>
</dbReference>
<comment type="similarity">
    <text evidence="1">Belongs to the short-chain dehydrogenases/reductases (SDR) family.</text>
</comment>
<keyword evidence="2" id="KW-0521">NADP</keyword>
<name>A0ABZ3F228_9HELI</name>
<evidence type="ECO:0000313" key="4">
    <source>
        <dbReference type="EMBL" id="XAM17186.1"/>
    </source>
</evidence>
<organism evidence="4 5">
    <name type="scientific">Helicobacter mastomyrinus</name>
    <dbReference type="NCBI Taxonomy" id="287948"/>
    <lineage>
        <taxon>Bacteria</taxon>
        <taxon>Pseudomonadati</taxon>
        <taxon>Campylobacterota</taxon>
        <taxon>Epsilonproteobacteria</taxon>
        <taxon>Campylobacterales</taxon>
        <taxon>Helicobacteraceae</taxon>
        <taxon>Helicobacter</taxon>
    </lineage>
</organism>
<dbReference type="Proteomes" id="UP001434737">
    <property type="component" value="Chromosome"/>
</dbReference>
<proteinExistence type="inferred from homology"/>
<evidence type="ECO:0000256" key="1">
    <source>
        <dbReference type="ARBA" id="ARBA00006484"/>
    </source>
</evidence>
<evidence type="ECO:0000256" key="3">
    <source>
        <dbReference type="ARBA" id="ARBA00023002"/>
    </source>
</evidence>
<evidence type="ECO:0000256" key="2">
    <source>
        <dbReference type="ARBA" id="ARBA00022857"/>
    </source>
</evidence>
<dbReference type="PRINTS" id="PR00081">
    <property type="entry name" value="GDHRDH"/>
</dbReference>
<evidence type="ECO:0000313" key="5">
    <source>
        <dbReference type="Proteomes" id="UP001434737"/>
    </source>
</evidence>
<dbReference type="RefSeq" id="WP_343352922.1">
    <property type="nucleotide sequence ID" value="NZ_CP145316.1"/>
</dbReference>
<keyword evidence="5" id="KW-1185">Reference proteome</keyword>
<dbReference type="PANTHER" id="PTHR43391:SF14">
    <property type="entry name" value="DEHYDROGENASE_REDUCTASE SDR FAMILY PROTEIN 7-LIKE"/>
    <property type="match status" value="1"/>
</dbReference>
<dbReference type="Gene3D" id="3.40.50.720">
    <property type="entry name" value="NAD(P)-binding Rossmann-like Domain"/>
    <property type="match status" value="1"/>
</dbReference>
<dbReference type="SUPFAM" id="SSF51735">
    <property type="entry name" value="NAD(P)-binding Rossmann-fold domains"/>
    <property type="match status" value="1"/>
</dbReference>
<dbReference type="InterPro" id="IPR036291">
    <property type="entry name" value="NAD(P)-bd_dom_sf"/>
</dbReference>
<accession>A0ABZ3F228</accession>
<dbReference type="InterPro" id="IPR020904">
    <property type="entry name" value="Sc_DH/Rdtase_CS"/>
</dbReference>